<dbReference type="InterPro" id="IPR003594">
    <property type="entry name" value="HATPase_dom"/>
</dbReference>
<dbReference type="PROSITE" id="PS50109">
    <property type="entry name" value="HIS_KIN"/>
    <property type="match status" value="1"/>
</dbReference>
<organism evidence="10 11">
    <name type="scientific">Halobacillus kuroshimensis</name>
    <dbReference type="NCBI Taxonomy" id="302481"/>
    <lineage>
        <taxon>Bacteria</taxon>
        <taxon>Bacillati</taxon>
        <taxon>Bacillota</taxon>
        <taxon>Bacilli</taxon>
        <taxon>Bacillales</taxon>
        <taxon>Bacillaceae</taxon>
        <taxon>Halobacillus</taxon>
    </lineage>
</organism>
<dbReference type="Pfam" id="PF02518">
    <property type="entry name" value="HATPase_c"/>
    <property type="match status" value="1"/>
</dbReference>
<evidence type="ECO:0000313" key="10">
    <source>
        <dbReference type="EMBL" id="MBN8235917.1"/>
    </source>
</evidence>
<dbReference type="InterPro" id="IPR011712">
    <property type="entry name" value="Sig_transdc_His_kin_sub3_dim/P"/>
</dbReference>
<protein>
    <recommendedName>
        <fullName evidence="2">histidine kinase</fullName>
        <ecNumber evidence="2">2.7.13.3</ecNumber>
    </recommendedName>
</protein>
<keyword evidence="8" id="KW-0812">Transmembrane</keyword>
<keyword evidence="4" id="KW-0547">Nucleotide-binding</keyword>
<feature type="transmembrane region" description="Helical" evidence="8">
    <location>
        <begin position="175"/>
        <end position="196"/>
    </location>
</feature>
<dbReference type="EMBL" id="JAEKJY010000003">
    <property type="protein sequence ID" value="MBN8235917.1"/>
    <property type="molecule type" value="Genomic_DNA"/>
</dbReference>
<dbReference type="Gene3D" id="2.30.42.10">
    <property type="match status" value="1"/>
</dbReference>
<dbReference type="Pfam" id="PF07730">
    <property type="entry name" value="HisKA_3"/>
    <property type="match status" value="1"/>
</dbReference>
<feature type="transmembrane region" description="Helical" evidence="8">
    <location>
        <begin position="303"/>
        <end position="324"/>
    </location>
</feature>
<keyword evidence="6" id="KW-0067">ATP-binding</keyword>
<evidence type="ECO:0000313" key="11">
    <source>
        <dbReference type="Proteomes" id="UP000663970"/>
    </source>
</evidence>
<accession>A0ABS3DX73</accession>
<evidence type="ECO:0000256" key="7">
    <source>
        <dbReference type="ARBA" id="ARBA00023012"/>
    </source>
</evidence>
<feature type="transmembrane region" description="Helical" evidence="8">
    <location>
        <begin position="9"/>
        <end position="28"/>
    </location>
</feature>
<feature type="transmembrane region" description="Helical" evidence="8">
    <location>
        <begin position="115"/>
        <end position="138"/>
    </location>
</feature>
<sequence>MARIKSKRFIFYFSFIFVVALYLVFVTMTKTYVGIDVSKNEEGALIVTKVDSIGWAAQRKIKAGDHVIEVNHQEADTYHSIQNYGVIGNLNQMKVMREGTELEYKVQNPVNYNTLLYHTILPTVVFFVLFSFSLQVYVKKREDPIAFYLIAFLLAVGIGYLSAGASARTDSLARIINSFSLMMVPVLFLHFHYQYFLKYEIHLIEKRLLAAVYSINLVVVLMDALSIFWMSLGHYEVIRNTQLILFSMEILFGLSVLLYSYMTFRKTLHKSIFQNAIFGIIVSFFPFIFLTALPNAVVGVELIPAPVTAVFLIFLPIFFLYLVLTDRIFDIDFINSRLRYYAVISFLLTAVVMILLVFFTNLDDLQWIRLGILTYGLLIMFFYFEEKFSLRSKLFGDKFNYQVSLDRFSYDVAKILKKEELDDRLLREIKEVLPVEHACLFSYDKIENEMNLIAGDESIPYQLIQTYISYKGKSLSIGMPFLLEDGLGYVLSEKHDTVDILWIEQKVNRTPFNQDEQRWLKTIVQYTSIVYENFQLIEGVTEDLKSSIQDERRVPSWMLRFMFKLSEEERARLSADLHDSALQEQLVWYRKLEDIAALEHLDRHVKDELSDVQEGLLGVVSQIRETCTFLRPPFLKETGFVEALSYLIEHYRQREDFRIDYHYNHFTADLGDEQALTLYRIAQELLNNASKHSKAGLIEFELKNDGDMVMLSYKDDGVGVQNNQQKSPAKSMGLTGIRQRVNSLGGSMEFFSQEGSGVEAAILIQADG</sequence>
<dbReference type="SUPFAM" id="SSF50156">
    <property type="entry name" value="PDZ domain-like"/>
    <property type="match status" value="1"/>
</dbReference>
<dbReference type="Pfam" id="PF13180">
    <property type="entry name" value="PDZ_2"/>
    <property type="match status" value="1"/>
</dbReference>
<dbReference type="SMART" id="SM00387">
    <property type="entry name" value="HATPase_c"/>
    <property type="match status" value="1"/>
</dbReference>
<evidence type="ECO:0000256" key="2">
    <source>
        <dbReference type="ARBA" id="ARBA00012438"/>
    </source>
</evidence>
<dbReference type="Gene3D" id="3.30.565.10">
    <property type="entry name" value="Histidine kinase-like ATPase, C-terminal domain"/>
    <property type="match status" value="1"/>
</dbReference>
<keyword evidence="11" id="KW-1185">Reference proteome</keyword>
<feature type="transmembrane region" description="Helical" evidence="8">
    <location>
        <begin position="208"/>
        <end position="231"/>
    </location>
</feature>
<dbReference type="InterPro" id="IPR005467">
    <property type="entry name" value="His_kinase_dom"/>
</dbReference>
<dbReference type="PANTHER" id="PTHR24421">
    <property type="entry name" value="NITRATE/NITRITE SENSOR PROTEIN NARX-RELATED"/>
    <property type="match status" value="1"/>
</dbReference>
<dbReference type="Proteomes" id="UP000663970">
    <property type="component" value="Unassembled WGS sequence"/>
</dbReference>
<dbReference type="InterPro" id="IPR036890">
    <property type="entry name" value="HATPase_C_sf"/>
</dbReference>
<feature type="transmembrane region" description="Helical" evidence="8">
    <location>
        <begin position="276"/>
        <end position="297"/>
    </location>
</feature>
<dbReference type="EC" id="2.7.13.3" evidence="2"/>
<dbReference type="PANTHER" id="PTHR24421:SF60">
    <property type="entry name" value="SENSOR HISTIDINE KINASE COMP"/>
    <property type="match status" value="1"/>
</dbReference>
<evidence type="ECO:0000256" key="3">
    <source>
        <dbReference type="ARBA" id="ARBA00022679"/>
    </source>
</evidence>
<name>A0ABS3DX73_9BACI</name>
<evidence type="ECO:0000256" key="4">
    <source>
        <dbReference type="ARBA" id="ARBA00022741"/>
    </source>
</evidence>
<keyword evidence="5" id="KW-0418">Kinase</keyword>
<reference evidence="10 11" key="1">
    <citation type="submission" date="2020-12" db="EMBL/GenBank/DDBJ databases">
        <title>Oil enriched cultivation method for isolating marine PHA-producing bacteria.</title>
        <authorList>
            <person name="Zheng W."/>
            <person name="Yu S."/>
            <person name="Huang Y."/>
        </authorList>
    </citation>
    <scope>NUCLEOTIDE SEQUENCE [LARGE SCALE GENOMIC DNA]</scope>
    <source>
        <strain evidence="10 11">SY-2-6</strain>
    </source>
</reference>
<gene>
    <name evidence="10" type="ORF">JF544_11690</name>
</gene>
<evidence type="ECO:0000256" key="6">
    <source>
        <dbReference type="ARBA" id="ARBA00022840"/>
    </source>
</evidence>
<comment type="caution">
    <text evidence="10">The sequence shown here is derived from an EMBL/GenBank/DDBJ whole genome shotgun (WGS) entry which is preliminary data.</text>
</comment>
<feature type="transmembrane region" description="Helical" evidence="8">
    <location>
        <begin position="366"/>
        <end position="384"/>
    </location>
</feature>
<keyword evidence="7" id="KW-0902">Two-component regulatory system</keyword>
<evidence type="ECO:0000256" key="1">
    <source>
        <dbReference type="ARBA" id="ARBA00000085"/>
    </source>
</evidence>
<feature type="transmembrane region" description="Helical" evidence="8">
    <location>
        <begin position="145"/>
        <end position="163"/>
    </location>
</feature>
<keyword evidence="8" id="KW-1133">Transmembrane helix</keyword>
<evidence type="ECO:0000259" key="9">
    <source>
        <dbReference type="PROSITE" id="PS50109"/>
    </source>
</evidence>
<dbReference type="CDD" id="cd16917">
    <property type="entry name" value="HATPase_UhpB-NarQ-NarX-like"/>
    <property type="match status" value="1"/>
</dbReference>
<feature type="transmembrane region" description="Helical" evidence="8">
    <location>
        <begin position="243"/>
        <end position="264"/>
    </location>
</feature>
<dbReference type="InterPro" id="IPR050482">
    <property type="entry name" value="Sensor_HK_TwoCompSys"/>
</dbReference>
<dbReference type="InterPro" id="IPR036034">
    <property type="entry name" value="PDZ_sf"/>
</dbReference>
<comment type="catalytic activity">
    <reaction evidence="1">
        <text>ATP + protein L-histidine = ADP + protein N-phospho-L-histidine.</text>
        <dbReference type="EC" id="2.7.13.3"/>
    </reaction>
</comment>
<evidence type="ECO:0000256" key="5">
    <source>
        <dbReference type="ARBA" id="ARBA00022777"/>
    </source>
</evidence>
<dbReference type="SUPFAM" id="SSF55781">
    <property type="entry name" value="GAF domain-like"/>
    <property type="match status" value="1"/>
</dbReference>
<keyword evidence="3" id="KW-0808">Transferase</keyword>
<dbReference type="InterPro" id="IPR001478">
    <property type="entry name" value="PDZ"/>
</dbReference>
<evidence type="ECO:0000256" key="8">
    <source>
        <dbReference type="SAM" id="Phobius"/>
    </source>
</evidence>
<proteinExistence type="predicted"/>
<feature type="domain" description="Histidine kinase" evidence="9">
    <location>
        <begin position="678"/>
        <end position="768"/>
    </location>
</feature>
<dbReference type="SUPFAM" id="SSF55874">
    <property type="entry name" value="ATPase domain of HSP90 chaperone/DNA topoisomerase II/histidine kinase"/>
    <property type="match status" value="1"/>
</dbReference>
<feature type="transmembrane region" description="Helical" evidence="8">
    <location>
        <begin position="340"/>
        <end position="360"/>
    </location>
</feature>
<keyword evidence="8" id="KW-0472">Membrane</keyword>